<name>A0A7X4KL44_9BURK</name>
<keyword evidence="2" id="KW-1185">Reference proteome</keyword>
<sequence length="128" mass="14179">MPYTYSKVDELEGSALVGSHQCVALVQEYAGAPVTSVWRQGDAVLGNTLLKKGTAIATFLDGRYANNSHGNHAALYLRQGINGIYVMDQWKNEKKTEVNARFIRAQGKDKKGRFIRPSDNANAFFVIE</sequence>
<dbReference type="Proteomes" id="UP000450676">
    <property type="component" value="Unassembled WGS sequence"/>
</dbReference>
<reference evidence="1 2" key="1">
    <citation type="submission" date="2019-12" db="EMBL/GenBank/DDBJ databases">
        <title>Novel species isolated from a subtropical stream in China.</title>
        <authorList>
            <person name="Lu H."/>
        </authorList>
    </citation>
    <scope>NUCLEOTIDE SEQUENCE [LARGE SCALE GENOMIC DNA]</scope>
    <source>
        <strain evidence="1 2">FT127W</strain>
    </source>
</reference>
<proteinExistence type="predicted"/>
<gene>
    <name evidence="1" type="ORF">GTP77_10630</name>
</gene>
<evidence type="ECO:0000313" key="2">
    <source>
        <dbReference type="Proteomes" id="UP000450676"/>
    </source>
</evidence>
<evidence type="ECO:0000313" key="1">
    <source>
        <dbReference type="EMBL" id="MYN07794.1"/>
    </source>
</evidence>
<dbReference type="RefSeq" id="WP_161072135.1">
    <property type="nucleotide sequence ID" value="NZ_WWCU01000009.1"/>
</dbReference>
<dbReference type="InterPro" id="IPR047746">
    <property type="entry name" value="Dae2/Tae2-like"/>
</dbReference>
<organism evidence="1 2">
    <name type="scientific">Pseudoduganella aquatica</name>
    <dbReference type="NCBI Taxonomy" id="2660641"/>
    <lineage>
        <taxon>Bacteria</taxon>
        <taxon>Pseudomonadati</taxon>
        <taxon>Pseudomonadota</taxon>
        <taxon>Betaproteobacteria</taxon>
        <taxon>Burkholderiales</taxon>
        <taxon>Oxalobacteraceae</taxon>
        <taxon>Telluria group</taxon>
        <taxon>Pseudoduganella</taxon>
    </lineage>
</organism>
<protein>
    <submittedName>
        <fullName evidence="1">BPSL0067 family protein</fullName>
    </submittedName>
</protein>
<dbReference type="EMBL" id="WWCU01000009">
    <property type="protein sequence ID" value="MYN07794.1"/>
    <property type="molecule type" value="Genomic_DNA"/>
</dbReference>
<accession>A0A7X4KL44</accession>
<dbReference type="NCBIfam" id="NF033857">
    <property type="entry name" value="BPSL0067_fam"/>
    <property type="match status" value="1"/>
</dbReference>
<comment type="caution">
    <text evidence="1">The sequence shown here is derived from an EMBL/GenBank/DDBJ whole genome shotgun (WGS) entry which is preliminary data.</text>
</comment>
<dbReference type="AlphaFoldDB" id="A0A7X4KL44"/>